<feature type="compositionally biased region" description="Polar residues" evidence="2">
    <location>
        <begin position="31"/>
        <end position="47"/>
    </location>
</feature>
<sequence>MGDGPRGIEIIPDYFQTSGSTADSPHERSDTSMSGPDSPHTSTSGANSHLHEDLCASHPSANNSPRTTHGYSSTRKKLRSASSMLKSLRLRGLHFTGANGEEKVELSAVELETLRSELANLEEREAYLKAQLEHVDIILQQARLSGYLFIRTRWAALPGEMPPIDDCDVDDWIPRFVVLQGQCIFFYQSSTDLSPQDTTLLSDIIEVGPLPNLVRDNEEIWYCFYIVTRFGLRMECSSMSRMQAETWLTALQTDCKLGPDKTEPVDHNCKSNSQNCT</sequence>
<gene>
    <name evidence="4" type="ORF">Cgig2_026940</name>
    <name evidence="5" type="ORF">Cgig2_026942</name>
</gene>
<dbReference type="Proteomes" id="UP001153076">
    <property type="component" value="Unassembled WGS sequence"/>
</dbReference>
<dbReference type="PROSITE" id="PS50003">
    <property type="entry name" value="PH_DOMAIN"/>
    <property type="match status" value="1"/>
</dbReference>
<organism evidence="5 6">
    <name type="scientific">Carnegiea gigantea</name>
    <dbReference type="NCBI Taxonomy" id="171969"/>
    <lineage>
        <taxon>Eukaryota</taxon>
        <taxon>Viridiplantae</taxon>
        <taxon>Streptophyta</taxon>
        <taxon>Embryophyta</taxon>
        <taxon>Tracheophyta</taxon>
        <taxon>Spermatophyta</taxon>
        <taxon>Magnoliopsida</taxon>
        <taxon>eudicotyledons</taxon>
        <taxon>Gunneridae</taxon>
        <taxon>Pentapetalae</taxon>
        <taxon>Caryophyllales</taxon>
        <taxon>Cactineae</taxon>
        <taxon>Cactaceae</taxon>
        <taxon>Cactoideae</taxon>
        <taxon>Echinocereeae</taxon>
        <taxon>Carnegiea</taxon>
    </lineage>
</organism>
<evidence type="ECO:0000256" key="2">
    <source>
        <dbReference type="SAM" id="MobiDB-lite"/>
    </source>
</evidence>
<feature type="coiled-coil region" evidence="1">
    <location>
        <begin position="104"/>
        <end position="131"/>
    </location>
</feature>
<dbReference type="EMBL" id="JAKOGI010000011">
    <property type="protein sequence ID" value="KAJ8451131.1"/>
    <property type="molecule type" value="Genomic_DNA"/>
</dbReference>
<keyword evidence="1" id="KW-0175">Coiled coil</keyword>
<feature type="domain" description="PH" evidence="3">
    <location>
        <begin position="141"/>
        <end position="256"/>
    </location>
</feature>
<dbReference type="AlphaFoldDB" id="A0A9Q1KX42"/>
<evidence type="ECO:0000256" key="1">
    <source>
        <dbReference type="SAM" id="Coils"/>
    </source>
</evidence>
<dbReference type="InterPro" id="IPR011993">
    <property type="entry name" value="PH-like_dom_sf"/>
</dbReference>
<protein>
    <recommendedName>
        <fullName evidence="3">PH domain-containing protein</fullName>
    </recommendedName>
</protein>
<proteinExistence type="predicted"/>
<dbReference type="SUPFAM" id="SSF50729">
    <property type="entry name" value="PH domain-like"/>
    <property type="match status" value="1"/>
</dbReference>
<dbReference type="EMBL" id="JAKOGI010000011">
    <property type="protein sequence ID" value="KAJ8451133.1"/>
    <property type="molecule type" value="Genomic_DNA"/>
</dbReference>
<dbReference type="Gene3D" id="2.30.29.30">
    <property type="entry name" value="Pleckstrin-homology domain (PH domain)/Phosphotyrosine-binding domain (PTB)"/>
    <property type="match status" value="1"/>
</dbReference>
<name>A0A9Q1KX42_9CARY</name>
<evidence type="ECO:0000313" key="5">
    <source>
        <dbReference type="EMBL" id="KAJ8451133.1"/>
    </source>
</evidence>
<dbReference type="SMART" id="SM00233">
    <property type="entry name" value="PH"/>
    <property type="match status" value="1"/>
</dbReference>
<dbReference type="OrthoDB" id="1676529at2759"/>
<evidence type="ECO:0000313" key="6">
    <source>
        <dbReference type="Proteomes" id="UP001153076"/>
    </source>
</evidence>
<feature type="region of interest" description="Disordered" evidence="2">
    <location>
        <begin position="1"/>
        <end position="76"/>
    </location>
</feature>
<keyword evidence="6" id="KW-1185">Reference proteome</keyword>
<dbReference type="CDD" id="cd00821">
    <property type="entry name" value="PH"/>
    <property type="match status" value="1"/>
</dbReference>
<feature type="compositionally biased region" description="Polar residues" evidence="2">
    <location>
        <begin position="59"/>
        <end position="73"/>
    </location>
</feature>
<dbReference type="PANTHER" id="PTHR34837:SF2">
    <property type="entry name" value="OS05G0595500 PROTEIN"/>
    <property type="match status" value="1"/>
</dbReference>
<comment type="caution">
    <text evidence="5">The sequence shown here is derived from an EMBL/GenBank/DDBJ whole genome shotgun (WGS) entry which is preliminary data.</text>
</comment>
<evidence type="ECO:0000313" key="4">
    <source>
        <dbReference type="EMBL" id="KAJ8451131.1"/>
    </source>
</evidence>
<dbReference type="Pfam" id="PF00169">
    <property type="entry name" value="PH"/>
    <property type="match status" value="1"/>
</dbReference>
<reference evidence="5" key="1">
    <citation type="submission" date="2022-04" db="EMBL/GenBank/DDBJ databases">
        <title>Carnegiea gigantea Genome sequencing and assembly v2.</title>
        <authorList>
            <person name="Copetti D."/>
            <person name="Sanderson M.J."/>
            <person name="Burquez A."/>
            <person name="Wojciechowski M.F."/>
        </authorList>
    </citation>
    <scope>NUCLEOTIDE SEQUENCE</scope>
    <source>
        <strain evidence="5">SGP5-SGP5p</strain>
        <tissue evidence="5">Aerial part</tissue>
    </source>
</reference>
<accession>A0A9Q1KX42</accession>
<evidence type="ECO:0000259" key="3">
    <source>
        <dbReference type="PROSITE" id="PS50003"/>
    </source>
</evidence>
<dbReference type="InterPro" id="IPR001849">
    <property type="entry name" value="PH_domain"/>
</dbReference>
<dbReference type="PANTHER" id="PTHR34837">
    <property type="entry name" value="OS05G0595500 PROTEIN"/>
    <property type="match status" value="1"/>
</dbReference>